<proteinExistence type="inferred from homology"/>
<dbReference type="RefSeq" id="WP_111567467.1">
    <property type="nucleotide sequence ID" value="NZ_QLMI01000007.1"/>
</dbReference>
<evidence type="ECO:0000256" key="6">
    <source>
        <dbReference type="ARBA" id="ARBA00024207"/>
    </source>
</evidence>
<keyword evidence="4" id="KW-0547">Nucleotide-binding</keyword>
<dbReference type="Pfam" id="PF01934">
    <property type="entry name" value="HepT-like"/>
    <property type="match status" value="1"/>
</dbReference>
<keyword evidence="1" id="KW-0597">Phosphoprotein</keyword>
<dbReference type="InterPro" id="IPR051813">
    <property type="entry name" value="HepT_RNase_toxin"/>
</dbReference>
<keyword evidence="8" id="KW-1185">Reference proteome</keyword>
<dbReference type="GO" id="GO:0110001">
    <property type="term" value="C:toxin-antitoxin complex"/>
    <property type="evidence" value="ECO:0007669"/>
    <property type="project" value="InterPro"/>
</dbReference>
<evidence type="ECO:0000256" key="5">
    <source>
        <dbReference type="ARBA" id="ARBA00022801"/>
    </source>
</evidence>
<accession>A0A327YLG6</accession>
<dbReference type="Gene3D" id="1.20.120.580">
    <property type="entry name" value="bsu32300-like"/>
    <property type="match status" value="1"/>
</dbReference>
<organism evidence="7 8">
    <name type="scientific">Flavobacterium aquaticum</name>
    <dbReference type="NCBI Taxonomy" id="1236486"/>
    <lineage>
        <taxon>Bacteria</taxon>
        <taxon>Pseudomonadati</taxon>
        <taxon>Bacteroidota</taxon>
        <taxon>Flavobacteriia</taxon>
        <taxon>Flavobacteriales</taxon>
        <taxon>Flavobacteriaceae</taxon>
        <taxon>Flavobacterium</taxon>
    </lineage>
</organism>
<keyword evidence="2" id="KW-1277">Toxin-antitoxin system</keyword>
<dbReference type="PANTHER" id="PTHR34139:SF1">
    <property type="entry name" value="RNASE MJ1380-RELATED"/>
    <property type="match status" value="1"/>
</dbReference>
<evidence type="ECO:0000256" key="3">
    <source>
        <dbReference type="ARBA" id="ARBA00022722"/>
    </source>
</evidence>
<evidence type="ECO:0000256" key="4">
    <source>
        <dbReference type="ARBA" id="ARBA00022741"/>
    </source>
</evidence>
<sequence length="102" mass="11968">MPSNPKDFIRLQHIFDAIEEIEKYTSDVSFSDFEQNSMMLHASVRQLEIIGEASNHLSKEIIATYQTIEWKQIIGFRNLLIHEYFGVDIAVVWNVIQFDLHI</sequence>
<dbReference type="GO" id="GO:0016787">
    <property type="term" value="F:hydrolase activity"/>
    <property type="evidence" value="ECO:0007669"/>
    <property type="project" value="UniProtKB-KW"/>
</dbReference>
<dbReference type="OrthoDB" id="955324at2"/>
<keyword evidence="5" id="KW-0378">Hydrolase</keyword>
<dbReference type="EMBL" id="QLMI01000007">
    <property type="protein sequence ID" value="RAK20595.1"/>
    <property type="molecule type" value="Genomic_DNA"/>
</dbReference>
<dbReference type="GO" id="GO:0004540">
    <property type="term" value="F:RNA nuclease activity"/>
    <property type="evidence" value="ECO:0007669"/>
    <property type="project" value="InterPro"/>
</dbReference>
<evidence type="ECO:0000313" key="8">
    <source>
        <dbReference type="Proteomes" id="UP000249620"/>
    </source>
</evidence>
<comment type="similarity">
    <text evidence="6">Belongs to the HepT RNase toxin family.</text>
</comment>
<dbReference type="GO" id="GO:0000166">
    <property type="term" value="F:nucleotide binding"/>
    <property type="evidence" value="ECO:0007669"/>
    <property type="project" value="UniProtKB-KW"/>
</dbReference>
<evidence type="ECO:0000256" key="2">
    <source>
        <dbReference type="ARBA" id="ARBA00022649"/>
    </source>
</evidence>
<dbReference type="AlphaFoldDB" id="A0A327YLG6"/>
<dbReference type="InterPro" id="IPR037038">
    <property type="entry name" value="HepT-like_sf"/>
</dbReference>
<evidence type="ECO:0000256" key="1">
    <source>
        <dbReference type="ARBA" id="ARBA00022553"/>
    </source>
</evidence>
<keyword evidence="3" id="KW-0540">Nuclease</keyword>
<dbReference type="PANTHER" id="PTHR34139">
    <property type="entry name" value="UPF0331 PROTEIN MJ0127"/>
    <property type="match status" value="1"/>
</dbReference>
<comment type="caution">
    <text evidence="7">The sequence shown here is derived from an EMBL/GenBank/DDBJ whole genome shotgun (WGS) entry which is preliminary data.</text>
</comment>
<evidence type="ECO:0000313" key="7">
    <source>
        <dbReference type="EMBL" id="RAK20595.1"/>
    </source>
</evidence>
<dbReference type="InterPro" id="IPR008201">
    <property type="entry name" value="HepT-like"/>
</dbReference>
<reference evidence="7 8" key="1">
    <citation type="submission" date="2018-06" db="EMBL/GenBank/DDBJ databases">
        <title>Genomic Encyclopedia of Type Strains, Phase III (KMG-III): the genomes of soil and plant-associated and newly described type strains.</title>
        <authorList>
            <person name="Whitman W."/>
        </authorList>
    </citation>
    <scope>NUCLEOTIDE SEQUENCE [LARGE SCALE GENOMIC DNA]</scope>
    <source>
        <strain evidence="7 8">CGMCC 1.12398</strain>
    </source>
</reference>
<dbReference type="Proteomes" id="UP000249620">
    <property type="component" value="Unassembled WGS sequence"/>
</dbReference>
<gene>
    <name evidence="7" type="ORF">B0I03_10714</name>
</gene>
<name>A0A327YLG6_9FLAO</name>
<protein>
    <submittedName>
        <fullName evidence="7">Uncharacterized protein with HEPN domain</fullName>
    </submittedName>
</protein>